<dbReference type="InterPro" id="IPR029063">
    <property type="entry name" value="SAM-dependent_MTases_sf"/>
</dbReference>
<keyword evidence="2" id="KW-1185">Reference proteome</keyword>
<reference evidence="1 2" key="1">
    <citation type="journal article" date="2019" name="Emerg. Microbes Infect.">
        <title>Comprehensive subspecies identification of 175 nontuberculous mycobacteria species based on 7547 genomic profiles.</title>
        <authorList>
            <person name="Matsumoto Y."/>
            <person name="Kinjo T."/>
            <person name="Motooka D."/>
            <person name="Nabeya D."/>
            <person name="Jung N."/>
            <person name="Uechi K."/>
            <person name="Horii T."/>
            <person name="Iida T."/>
            <person name="Fujita J."/>
            <person name="Nakamura S."/>
        </authorList>
    </citation>
    <scope>NUCLEOTIDE SEQUENCE [LARGE SCALE GENOMIC DNA]</scope>
    <source>
        <strain evidence="1 2">JCM 15296</strain>
    </source>
</reference>
<organism evidence="1 2">
    <name type="scientific">Mycolicibacterium aubagnense</name>
    <dbReference type="NCBI Taxonomy" id="319707"/>
    <lineage>
        <taxon>Bacteria</taxon>
        <taxon>Bacillati</taxon>
        <taxon>Actinomycetota</taxon>
        <taxon>Actinomycetes</taxon>
        <taxon>Mycobacteriales</taxon>
        <taxon>Mycobacteriaceae</taxon>
        <taxon>Mycolicibacterium</taxon>
    </lineage>
</organism>
<accession>A0ABN5YVC5</accession>
<dbReference type="PANTHER" id="PTHR43861">
    <property type="entry name" value="TRANS-ACONITATE 2-METHYLTRANSFERASE-RELATED"/>
    <property type="match status" value="1"/>
</dbReference>
<proteinExistence type="predicted"/>
<dbReference type="SUPFAM" id="SSF53335">
    <property type="entry name" value="S-adenosyl-L-methionine-dependent methyltransferases"/>
    <property type="match status" value="1"/>
</dbReference>
<dbReference type="CDD" id="cd02440">
    <property type="entry name" value="AdoMet_MTases"/>
    <property type="match status" value="1"/>
</dbReference>
<evidence type="ECO:0000313" key="1">
    <source>
        <dbReference type="EMBL" id="BBX85795.1"/>
    </source>
</evidence>
<protein>
    <submittedName>
        <fullName evidence="1">Uncharacterized protein</fullName>
    </submittedName>
</protein>
<dbReference type="Proteomes" id="UP000465609">
    <property type="component" value="Chromosome"/>
</dbReference>
<sequence>MVSDVVSRYRRNYGLGDEIGLEHVKLHEQLEGRLTRELLASTPELRWEVFSAAYTELYESLPWLNRSDDSRPAWWTAAWLKLVPTQSDVIEVGSGRAALLRDLVRSGHRCVATEISPERGSKHLAESDGLQWHITDGIHLASFEPDESFDVVISTQVIEHFHPDDLPAHLENTRRILRPGGCYLFDTPHRSSGPHDLSRVFEYDRAQFMHLKEYTHDELSNALSAAGFDTVKAVIAFRGFVVQTHIGLQLLRLLDRFEERAISRAKSKRMLRALLSKIGVSRNIWLAAYRKSA</sequence>
<name>A0ABN5YVC5_9MYCO</name>
<evidence type="ECO:0000313" key="2">
    <source>
        <dbReference type="Proteomes" id="UP000465609"/>
    </source>
</evidence>
<dbReference type="EMBL" id="AP022577">
    <property type="protein sequence ID" value="BBX85795.1"/>
    <property type="molecule type" value="Genomic_DNA"/>
</dbReference>
<dbReference type="Gene3D" id="3.40.50.150">
    <property type="entry name" value="Vaccinia Virus protein VP39"/>
    <property type="match status" value="1"/>
</dbReference>
<dbReference type="Pfam" id="PF13489">
    <property type="entry name" value="Methyltransf_23"/>
    <property type="match status" value="1"/>
</dbReference>
<gene>
    <name evidence="1" type="ORF">MAUB_36680</name>
</gene>